<evidence type="ECO:0000256" key="4">
    <source>
        <dbReference type="ARBA" id="ARBA00022475"/>
    </source>
</evidence>
<keyword evidence="6 8" id="KW-1133">Transmembrane helix</keyword>
<protein>
    <submittedName>
        <fullName evidence="10">ABC transporter permease</fullName>
    </submittedName>
</protein>
<evidence type="ECO:0000313" key="11">
    <source>
        <dbReference type="Proteomes" id="UP000011841"/>
    </source>
</evidence>
<dbReference type="PANTHER" id="PTHR42929:SF5">
    <property type="entry name" value="ABC TRANSPORTER PERMEASE PROTEIN"/>
    <property type="match status" value="1"/>
</dbReference>
<dbReference type="InterPro" id="IPR000515">
    <property type="entry name" value="MetI-like"/>
</dbReference>
<reference evidence="10 11" key="1">
    <citation type="journal article" date="2013" name="Appl. Environ. Microbiol.">
        <title>Genome analysis suggests that the soil oligotrophic bacterium Agromonas oligotrophica (Bradyrhizobium oligotrophicum) is a nitrogen-fixing symbiont of Aeschynomene indica.</title>
        <authorList>
            <person name="Okubo T."/>
            <person name="Fukushima S."/>
            <person name="Itakura M."/>
            <person name="Oshima K."/>
            <person name="Longtonglang A."/>
            <person name="Teaumroong N."/>
            <person name="Mitsui H."/>
            <person name="Hattori M."/>
            <person name="Hattori R."/>
            <person name="Hattori T."/>
            <person name="Minamisawa K."/>
        </authorList>
    </citation>
    <scope>NUCLEOTIDE SEQUENCE [LARGE SCALE GENOMIC DNA]</scope>
    <source>
        <strain evidence="10 11">S58</strain>
    </source>
</reference>
<evidence type="ECO:0000256" key="8">
    <source>
        <dbReference type="RuleBase" id="RU363032"/>
    </source>
</evidence>
<keyword evidence="3 8" id="KW-0813">Transport</keyword>
<dbReference type="InterPro" id="IPR035906">
    <property type="entry name" value="MetI-like_sf"/>
</dbReference>
<dbReference type="PATRIC" id="fig|1245469.3.peg.943"/>
<evidence type="ECO:0000256" key="3">
    <source>
        <dbReference type="ARBA" id="ARBA00022448"/>
    </source>
</evidence>
<evidence type="ECO:0000256" key="1">
    <source>
        <dbReference type="ARBA" id="ARBA00004651"/>
    </source>
</evidence>
<evidence type="ECO:0000256" key="6">
    <source>
        <dbReference type="ARBA" id="ARBA00022989"/>
    </source>
</evidence>
<feature type="transmembrane region" description="Helical" evidence="8">
    <location>
        <begin position="258"/>
        <end position="281"/>
    </location>
</feature>
<comment type="subcellular location">
    <subcellularLocation>
        <location evidence="1 8">Cell membrane</location>
        <topology evidence="1 8">Multi-pass membrane protein</topology>
    </subcellularLocation>
</comment>
<dbReference type="eggNOG" id="COG1176">
    <property type="taxonomic scope" value="Bacteria"/>
</dbReference>
<organism evidence="10 11">
    <name type="scientific">Bradyrhizobium oligotrophicum S58</name>
    <dbReference type="NCBI Taxonomy" id="1245469"/>
    <lineage>
        <taxon>Bacteria</taxon>
        <taxon>Pseudomonadati</taxon>
        <taxon>Pseudomonadota</taxon>
        <taxon>Alphaproteobacteria</taxon>
        <taxon>Hyphomicrobiales</taxon>
        <taxon>Nitrobacteraceae</taxon>
        <taxon>Bradyrhizobium</taxon>
    </lineage>
</organism>
<name>M4ZL03_9BRAD</name>
<dbReference type="GO" id="GO:0005886">
    <property type="term" value="C:plasma membrane"/>
    <property type="evidence" value="ECO:0007669"/>
    <property type="project" value="UniProtKB-SubCell"/>
</dbReference>
<dbReference type="Gene3D" id="1.10.3720.10">
    <property type="entry name" value="MetI-like"/>
    <property type="match status" value="1"/>
</dbReference>
<dbReference type="OrthoDB" id="9807047at2"/>
<dbReference type="KEGG" id="aol:S58_09240"/>
<dbReference type="RefSeq" id="WP_015664070.1">
    <property type="nucleotide sequence ID" value="NC_020453.1"/>
</dbReference>
<dbReference type="SUPFAM" id="SSF161098">
    <property type="entry name" value="MetI-like"/>
    <property type="match status" value="1"/>
</dbReference>
<feature type="transmembrane region" description="Helical" evidence="8">
    <location>
        <begin position="217"/>
        <end position="238"/>
    </location>
</feature>
<keyword evidence="4" id="KW-1003">Cell membrane</keyword>
<evidence type="ECO:0000259" key="9">
    <source>
        <dbReference type="PROSITE" id="PS50928"/>
    </source>
</evidence>
<gene>
    <name evidence="10" type="ORF">S58_09240</name>
</gene>
<dbReference type="AlphaFoldDB" id="M4ZL03"/>
<dbReference type="EMBL" id="AP012603">
    <property type="protein sequence ID" value="BAM86935.1"/>
    <property type="molecule type" value="Genomic_DNA"/>
</dbReference>
<comment type="similarity">
    <text evidence="2">Belongs to the binding-protein-dependent transport system permease family. CysTW subfamily.</text>
</comment>
<dbReference type="Pfam" id="PF00528">
    <property type="entry name" value="BPD_transp_1"/>
    <property type="match status" value="1"/>
</dbReference>
<feature type="transmembrane region" description="Helical" evidence="8">
    <location>
        <begin position="21"/>
        <end position="41"/>
    </location>
</feature>
<keyword evidence="7 8" id="KW-0472">Membrane</keyword>
<dbReference type="GO" id="GO:0055085">
    <property type="term" value="P:transmembrane transport"/>
    <property type="evidence" value="ECO:0007669"/>
    <property type="project" value="InterPro"/>
</dbReference>
<evidence type="ECO:0000256" key="2">
    <source>
        <dbReference type="ARBA" id="ARBA00007069"/>
    </source>
</evidence>
<dbReference type="PANTHER" id="PTHR42929">
    <property type="entry name" value="INNER MEMBRANE ABC TRANSPORTER PERMEASE PROTEIN YDCU-RELATED-RELATED"/>
    <property type="match status" value="1"/>
</dbReference>
<evidence type="ECO:0000313" key="10">
    <source>
        <dbReference type="EMBL" id="BAM86935.1"/>
    </source>
</evidence>
<accession>M4ZL03</accession>
<feature type="domain" description="ABC transmembrane type-1" evidence="9">
    <location>
        <begin position="75"/>
        <end position="281"/>
    </location>
</feature>
<keyword evidence="11" id="KW-1185">Reference proteome</keyword>
<feature type="transmembrane region" description="Helical" evidence="8">
    <location>
        <begin position="79"/>
        <end position="100"/>
    </location>
</feature>
<feature type="transmembrane region" description="Helical" evidence="8">
    <location>
        <begin position="163"/>
        <end position="183"/>
    </location>
</feature>
<dbReference type="STRING" id="1245469.S58_09240"/>
<dbReference type="PROSITE" id="PS50928">
    <property type="entry name" value="ABC_TM1"/>
    <property type="match status" value="1"/>
</dbReference>
<proteinExistence type="inferred from homology"/>
<evidence type="ECO:0000256" key="5">
    <source>
        <dbReference type="ARBA" id="ARBA00022692"/>
    </source>
</evidence>
<evidence type="ECO:0000256" key="7">
    <source>
        <dbReference type="ARBA" id="ARBA00023136"/>
    </source>
</evidence>
<feature type="transmembrane region" description="Helical" evidence="8">
    <location>
        <begin position="107"/>
        <end position="125"/>
    </location>
</feature>
<keyword evidence="5 8" id="KW-0812">Transmembrane</keyword>
<dbReference type="HOGENOM" id="CLU_016047_18_2_5"/>
<dbReference type="Proteomes" id="UP000011841">
    <property type="component" value="Chromosome"/>
</dbReference>
<dbReference type="CDD" id="cd06261">
    <property type="entry name" value="TM_PBP2"/>
    <property type="match status" value="1"/>
</dbReference>
<dbReference type="GeneID" id="301814903"/>
<sequence length="294" mass="32165">MIKPKGHMRLFATTSVRQYSPSFSLALIAPLILLLVFSFVYPVGRLLWTSVATPNGVTAEHYLRIWYQPLYLTILGRTIQLAFVVTVTAFLLAFPVAYAMTLVKKRWVAVMTICVLIPLWTSVLVRSYSWIVLLQRNGIVNNLLREIGVVTDPLRMIYTEGSVMVAMTHGLLPFMILPIYSALDTIPPELAKAARNLGAGPVQAFLRITLPLSLPGIYAGSLMTFILALGFYITPALVGGPQTLMMATLIGQQTTDLLNWPFAAALSGVLLAATLLLVAVFRKALALNKGGQFG</sequence>